<protein>
    <submittedName>
        <fullName evidence="9">Aquaporin 14</fullName>
    </submittedName>
</protein>
<evidence type="ECO:0000256" key="2">
    <source>
        <dbReference type="ARBA" id="ARBA00006175"/>
    </source>
</evidence>
<feature type="transmembrane region" description="Helical" evidence="8">
    <location>
        <begin position="131"/>
        <end position="151"/>
    </location>
</feature>
<feature type="transmembrane region" description="Helical" evidence="8">
    <location>
        <begin position="12"/>
        <end position="34"/>
    </location>
</feature>
<dbReference type="Pfam" id="PF00230">
    <property type="entry name" value="MIP"/>
    <property type="match status" value="1"/>
</dbReference>
<evidence type="ECO:0000256" key="4">
    <source>
        <dbReference type="ARBA" id="ARBA00022692"/>
    </source>
</evidence>
<dbReference type="InterPro" id="IPR022357">
    <property type="entry name" value="MIP_CS"/>
</dbReference>
<dbReference type="PANTHER" id="PTHR19139">
    <property type="entry name" value="AQUAPORIN TRANSPORTER"/>
    <property type="match status" value="1"/>
</dbReference>
<organism evidence="9">
    <name type="scientific">Typhlichthys subterraneus</name>
    <name type="common">southern cavefish</name>
    <dbReference type="NCBI Taxonomy" id="940470"/>
    <lineage>
        <taxon>Eukaryota</taxon>
        <taxon>Metazoa</taxon>
        <taxon>Chordata</taxon>
        <taxon>Craniata</taxon>
        <taxon>Vertebrata</taxon>
        <taxon>Euteleostomi</taxon>
        <taxon>Actinopterygii</taxon>
        <taxon>Neopterygii</taxon>
        <taxon>Teleostei</taxon>
        <taxon>Neoteleostei</taxon>
        <taxon>Acanthomorphata</taxon>
        <taxon>Percopsaria</taxon>
        <taxon>Percopsiformes</taxon>
        <taxon>Aphredoderoidei</taxon>
        <taxon>Amblyopsidae</taxon>
        <taxon>Typhlichthys</taxon>
    </lineage>
</organism>
<keyword evidence="4 7" id="KW-0812">Transmembrane</keyword>
<reference evidence="9" key="1">
    <citation type="submission" date="2019-07" db="EMBL/GenBank/DDBJ databases">
        <title>The genomic landscape and function of the fourtheenth subfamily of vertebrate water channels (Aqp14).</title>
        <authorList>
            <person name="Chauvigne F."/>
            <person name="Yilmaz O."/>
            <person name="Ferre A."/>
            <person name="Fjelldal P.G."/>
            <person name="Finn R.N."/>
            <person name="Cerda J."/>
        </authorList>
    </citation>
    <scope>NUCLEOTIDE SEQUENCE</scope>
</reference>
<dbReference type="PRINTS" id="PR00783">
    <property type="entry name" value="MINTRINSICP"/>
</dbReference>
<dbReference type="Gene3D" id="1.20.1080.10">
    <property type="entry name" value="Glycerol uptake facilitator protein"/>
    <property type="match status" value="1"/>
</dbReference>
<proteinExistence type="inferred from homology"/>
<gene>
    <name evidence="9" type="primary">Aqp14</name>
</gene>
<dbReference type="FunFam" id="1.20.1080.10:FF:000051">
    <property type="entry name" value="Uncharacterized protein"/>
    <property type="match status" value="1"/>
</dbReference>
<evidence type="ECO:0000256" key="5">
    <source>
        <dbReference type="ARBA" id="ARBA00022989"/>
    </source>
</evidence>
<dbReference type="GO" id="GO:0005886">
    <property type="term" value="C:plasma membrane"/>
    <property type="evidence" value="ECO:0007669"/>
    <property type="project" value="TreeGrafter"/>
</dbReference>
<feature type="transmembrane region" description="Helical" evidence="8">
    <location>
        <begin position="89"/>
        <end position="111"/>
    </location>
</feature>
<comment type="similarity">
    <text evidence="2 7">Belongs to the MIP/aquaporin (TC 1.A.8) family.</text>
</comment>
<dbReference type="InterPro" id="IPR000425">
    <property type="entry name" value="MIP"/>
</dbReference>
<evidence type="ECO:0000313" key="9">
    <source>
        <dbReference type="EMBL" id="QKE23137.1"/>
    </source>
</evidence>
<evidence type="ECO:0000256" key="3">
    <source>
        <dbReference type="ARBA" id="ARBA00022448"/>
    </source>
</evidence>
<dbReference type="AlphaFoldDB" id="A0A7D3U2S3"/>
<evidence type="ECO:0000256" key="1">
    <source>
        <dbReference type="ARBA" id="ARBA00004141"/>
    </source>
</evidence>
<dbReference type="SUPFAM" id="SSF81338">
    <property type="entry name" value="Aquaporin-like"/>
    <property type="match status" value="1"/>
</dbReference>
<sequence>MTLREIRSRQFWRAVLAELLGTLVFVSTMLGASVPGSENAPGGPLYPAMAAGVAIVAVAHCFGEISGAQINPAVTLSMMATRKLDVLRGLVYIVAQCVGAFLAAGGLYLALPLKSTSEFFVNKVPMEVNALQALGMEVLCTFQMAFTVYSVEDQRKRESTEPGNLGIGLAHTAGVLIAARFSGACMNPARALGPAIITGFWESHWVYWIGPVVGAMMAGMAHEFFFAPSASRQKLVACMTCKDIDMVETASVSRSSLSTVTQNALRAKQASKQENN</sequence>
<evidence type="ECO:0000256" key="8">
    <source>
        <dbReference type="SAM" id="Phobius"/>
    </source>
</evidence>
<dbReference type="EMBL" id="MN168453">
    <property type="protein sequence ID" value="QKE23137.1"/>
    <property type="molecule type" value="Genomic_DNA"/>
</dbReference>
<dbReference type="PANTHER" id="PTHR19139:SF177">
    <property type="entry name" value="AQUAPORIN 14"/>
    <property type="match status" value="1"/>
</dbReference>
<keyword evidence="5 8" id="KW-1133">Transmembrane helix</keyword>
<accession>A0A7D3U2S3</accession>
<feature type="transmembrane region" description="Helical" evidence="8">
    <location>
        <begin position="205"/>
        <end position="226"/>
    </location>
</feature>
<evidence type="ECO:0000256" key="7">
    <source>
        <dbReference type="RuleBase" id="RU000477"/>
    </source>
</evidence>
<name>A0A7D3U2S3_9TELE</name>
<keyword evidence="6 8" id="KW-0472">Membrane</keyword>
<feature type="transmembrane region" description="Helical" evidence="8">
    <location>
        <begin position="46"/>
        <end position="68"/>
    </location>
</feature>
<dbReference type="InterPro" id="IPR034294">
    <property type="entry name" value="Aquaporin_transptr"/>
</dbReference>
<dbReference type="PROSITE" id="PS00221">
    <property type="entry name" value="MIP"/>
    <property type="match status" value="1"/>
</dbReference>
<evidence type="ECO:0000256" key="6">
    <source>
        <dbReference type="ARBA" id="ARBA00023136"/>
    </source>
</evidence>
<dbReference type="InterPro" id="IPR023271">
    <property type="entry name" value="Aquaporin-like"/>
</dbReference>
<dbReference type="GO" id="GO:0015250">
    <property type="term" value="F:water channel activity"/>
    <property type="evidence" value="ECO:0007669"/>
    <property type="project" value="TreeGrafter"/>
</dbReference>
<comment type="subcellular location">
    <subcellularLocation>
        <location evidence="1">Membrane</location>
        <topology evidence="1">Multi-pass membrane protein</topology>
    </subcellularLocation>
</comment>
<feature type="transmembrane region" description="Helical" evidence="8">
    <location>
        <begin position="163"/>
        <end position="182"/>
    </location>
</feature>
<keyword evidence="3 7" id="KW-0813">Transport</keyword>